<keyword evidence="3" id="KW-0349">Heme</keyword>
<evidence type="ECO:0000256" key="4">
    <source>
        <dbReference type="ARBA" id="ARBA00022723"/>
    </source>
</evidence>
<dbReference type="CDD" id="cd20628">
    <property type="entry name" value="CYP4"/>
    <property type="match status" value="1"/>
</dbReference>
<evidence type="ECO:0000256" key="6">
    <source>
        <dbReference type="ARBA" id="ARBA00023004"/>
    </source>
</evidence>
<keyword evidence="7" id="KW-0503">Monooxygenase</keyword>
<dbReference type="Pfam" id="PF00067">
    <property type="entry name" value="p450"/>
    <property type="match status" value="1"/>
</dbReference>
<dbReference type="GO" id="GO:0005506">
    <property type="term" value="F:iron ion binding"/>
    <property type="evidence" value="ECO:0007669"/>
    <property type="project" value="InterPro"/>
</dbReference>
<dbReference type="InParanoid" id="D6WKD4"/>
<comment type="similarity">
    <text evidence="2">Belongs to the cytochrome P450 family.</text>
</comment>
<evidence type="ECO:0000256" key="5">
    <source>
        <dbReference type="ARBA" id="ARBA00023002"/>
    </source>
</evidence>
<evidence type="ECO:0000256" key="2">
    <source>
        <dbReference type="ARBA" id="ARBA00010617"/>
    </source>
</evidence>
<feature type="signal peptide" evidence="8">
    <location>
        <begin position="1"/>
        <end position="17"/>
    </location>
</feature>
<dbReference type="Proteomes" id="UP000007266">
    <property type="component" value="Linkage group 5"/>
</dbReference>
<dbReference type="PANTHER" id="PTHR24291:SF187">
    <property type="entry name" value="CYTOCHROME P450 4AE1-RELATED"/>
    <property type="match status" value="1"/>
</dbReference>
<dbReference type="PRINTS" id="PR00463">
    <property type="entry name" value="EP450I"/>
</dbReference>
<keyword evidence="6" id="KW-0408">Iron</keyword>
<evidence type="ECO:0000256" key="8">
    <source>
        <dbReference type="SAM" id="SignalP"/>
    </source>
</evidence>
<evidence type="ECO:0000256" key="1">
    <source>
        <dbReference type="ARBA" id="ARBA00001971"/>
    </source>
</evidence>
<dbReference type="PRINTS" id="PR00385">
    <property type="entry name" value="P450"/>
</dbReference>
<sequence length="434" mass="50072">MILPILLCLIFSFLIWSLYQTCKKNSFYKNIPGPSGVPIFGIAFEFKSTQDVLINLTSYIKTYGDIVTAKIGPFRRYLLVSDYNFLECVLSSTKLIKKSHHYTFFQGWLGTGLLTADGAKWKTHRRILTPAFHFQILEQFIEVFEKCGDVLVKKFENEVGRKSFDIYPYVTLHTLDVICESIMGISVNAQNNSTSEYVNSVKNICKIFVERSVSPLQMCRFMYPFTKNYWAEQKALKILHQHTNSVIDARRKELHKAENGHNTNPKKSKKPFLDLLLETKIDGIPLTQEEIREEVDTFMFEGHDTTASAISFTLYSLANNLHVQEKAVDEQKKIFGERKDVTAAYADLQNMKYLENIIKESLRLYPSVPFYNREITDDIMFGQKFAMLEMKSTISKILRKYKLLPADPQHELNLVSELILKSSNGIKISIEPRC</sequence>
<keyword evidence="4" id="KW-0479">Metal-binding</keyword>
<dbReference type="EMBL" id="KQ971342">
    <property type="protein sequence ID" value="EFA04617.2"/>
    <property type="molecule type" value="Genomic_DNA"/>
</dbReference>
<dbReference type="OMA" id="VICESIM"/>
<evidence type="ECO:0000256" key="3">
    <source>
        <dbReference type="ARBA" id="ARBA00022617"/>
    </source>
</evidence>
<dbReference type="GO" id="GO:0016705">
    <property type="term" value="F:oxidoreductase activity, acting on paired donors, with incorporation or reduction of molecular oxygen"/>
    <property type="evidence" value="ECO:0007669"/>
    <property type="project" value="InterPro"/>
</dbReference>
<reference evidence="9 10" key="1">
    <citation type="journal article" date="2008" name="Nature">
        <title>The genome of the model beetle and pest Tribolium castaneum.</title>
        <authorList>
            <consortium name="Tribolium Genome Sequencing Consortium"/>
            <person name="Richards S."/>
            <person name="Gibbs R.A."/>
            <person name="Weinstock G.M."/>
            <person name="Brown S.J."/>
            <person name="Denell R."/>
            <person name="Beeman R.W."/>
            <person name="Gibbs R."/>
            <person name="Beeman R.W."/>
            <person name="Brown S.J."/>
            <person name="Bucher G."/>
            <person name="Friedrich M."/>
            <person name="Grimmelikhuijzen C.J."/>
            <person name="Klingler M."/>
            <person name="Lorenzen M."/>
            <person name="Richards S."/>
            <person name="Roth S."/>
            <person name="Schroder R."/>
            <person name="Tautz D."/>
            <person name="Zdobnov E.M."/>
            <person name="Muzny D."/>
            <person name="Gibbs R.A."/>
            <person name="Weinstock G.M."/>
            <person name="Attaway T."/>
            <person name="Bell S."/>
            <person name="Buhay C.J."/>
            <person name="Chandrabose M.N."/>
            <person name="Chavez D."/>
            <person name="Clerk-Blankenburg K.P."/>
            <person name="Cree A."/>
            <person name="Dao M."/>
            <person name="Davis C."/>
            <person name="Chacko J."/>
            <person name="Dinh H."/>
            <person name="Dugan-Rocha S."/>
            <person name="Fowler G."/>
            <person name="Garner T.T."/>
            <person name="Garnes J."/>
            <person name="Gnirke A."/>
            <person name="Hawes A."/>
            <person name="Hernandez J."/>
            <person name="Hines S."/>
            <person name="Holder M."/>
            <person name="Hume J."/>
            <person name="Jhangiani S.N."/>
            <person name="Joshi V."/>
            <person name="Khan Z.M."/>
            <person name="Jackson L."/>
            <person name="Kovar C."/>
            <person name="Kowis A."/>
            <person name="Lee S."/>
            <person name="Lewis L.R."/>
            <person name="Margolis J."/>
            <person name="Morgan M."/>
            <person name="Nazareth L.V."/>
            <person name="Nguyen N."/>
            <person name="Okwuonu G."/>
            <person name="Parker D."/>
            <person name="Richards S."/>
            <person name="Ruiz S.J."/>
            <person name="Santibanez J."/>
            <person name="Savard J."/>
            <person name="Scherer S.E."/>
            <person name="Schneider B."/>
            <person name="Sodergren E."/>
            <person name="Tautz D."/>
            <person name="Vattahil S."/>
            <person name="Villasana D."/>
            <person name="White C.S."/>
            <person name="Wright R."/>
            <person name="Park Y."/>
            <person name="Beeman R.W."/>
            <person name="Lord J."/>
            <person name="Oppert B."/>
            <person name="Lorenzen M."/>
            <person name="Brown S."/>
            <person name="Wang L."/>
            <person name="Savard J."/>
            <person name="Tautz D."/>
            <person name="Richards S."/>
            <person name="Weinstock G."/>
            <person name="Gibbs R.A."/>
            <person name="Liu Y."/>
            <person name="Worley K."/>
            <person name="Weinstock G."/>
            <person name="Elsik C.G."/>
            <person name="Reese J.T."/>
            <person name="Elhaik E."/>
            <person name="Landan G."/>
            <person name="Graur D."/>
            <person name="Arensburger P."/>
            <person name="Atkinson P."/>
            <person name="Beeman R.W."/>
            <person name="Beidler J."/>
            <person name="Brown S.J."/>
            <person name="Demuth J.P."/>
            <person name="Drury D.W."/>
            <person name="Du Y.Z."/>
            <person name="Fujiwara H."/>
            <person name="Lorenzen M."/>
            <person name="Maselli V."/>
            <person name="Osanai M."/>
            <person name="Park Y."/>
            <person name="Robertson H.M."/>
            <person name="Tu Z."/>
            <person name="Wang J.J."/>
            <person name="Wang S."/>
            <person name="Richards S."/>
            <person name="Song H."/>
            <person name="Zhang L."/>
            <person name="Sodergren E."/>
            <person name="Werner D."/>
            <person name="Stanke M."/>
            <person name="Morgenstern B."/>
            <person name="Solovyev V."/>
            <person name="Kosarev P."/>
            <person name="Brown G."/>
            <person name="Chen H.C."/>
            <person name="Ermolaeva O."/>
            <person name="Hlavina W."/>
            <person name="Kapustin Y."/>
            <person name="Kiryutin B."/>
            <person name="Kitts P."/>
            <person name="Maglott D."/>
            <person name="Pruitt K."/>
            <person name="Sapojnikov V."/>
            <person name="Souvorov A."/>
            <person name="Mackey A.J."/>
            <person name="Waterhouse R.M."/>
            <person name="Wyder S."/>
            <person name="Zdobnov E.M."/>
            <person name="Zdobnov E.M."/>
            <person name="Wyder S."/>
            <person name="Kriventseva E.V."/>
            <person name="Kadowaki T."/>
            <person name="Bork P."/>
            <person name="Aranda M."/>
            <person name="Bao R."/>
            <person name="Beermann A."/>
            <person name="Berns N."/>
            <person name="Bolognesi R."/>
            <person name="Bonneton F."/>
            <person name="Bopp D."/>
            <person name="Brown S.J."/>
            <person name="Bucher G."/>
            <person name="Butts T."/>
            <person name="Chaumot A."/>
            <person name="Denell R.E."/>
            <person name="Ferrier D.E."/>
            <person name="Friedrich M."/>
            <person name="Gordon C.M."/>
            <person name="Jindra M."/>
            <person name="Klingler M."/>
            <person name="Lan Q."/>
            <person name="Lattorff H.M."/>
            <person name="Laudet V."/>
            <person name="von Levetsow C."/>
            <person name="Liu Z."/>
            <person name="Lutz R."/>
            <person name="Lynch J.A."/>
            <person name="da Fonseca R.N."/>
            <person name="Posnien N."/>
            <person name="Reuter R."/>
            <person name="Roth S."/>
            <person name="Savard J."/>
            <person name="Schinko J.B."/>
            <person name="Schmitt C."/>
            <person name="Schoppmeier M."/>
            <person name="Schroder R."/>
            <person name="Shippy T.D."/>
            <person name="Simonnet F."/>
            <person name="Marques-Souza H."/>
            <person name="Tautz D."/>
            <person name="Tomoyasu Y."/>
            <person name="Trauner J."/>
            <person name="Van der Zee M."/>
            <person name="Vervoort M."/>
            <person name="Wittkopp N."/>
            <person name="Wimmer E.A."/>
            <person name="Yang X."/>
            <person name="Jones A.K."/>
            <person name="Sattelle D.B."/>
            <person name="Ebert P.R."/>
            <person name="Nelson D."/>
            <person name="Scott J.G."/>
            <person name="Beeman R.W."/>
            <person name="Muthukrishnan S."/>
            <person name="Kramer K.J."/>
            <person name="Arakane Y."/>
            <person name="Beeman R.W."/>
            <person name="Zhu Q."/>
            <person name="Hogenkamp D."/>
            <person name="Dixit R."/>
            <person name="Oppert B."/>
            <person name="Jiang H."/>
            <person name="Zou Z."/>
            <person name="Marshall J."/>
            <person name="Elpidina E."/>
            <person name="Vinokurov K."/>
            <person name="Oppert C."/>
            <person name="Zou Z."/>
            <person name="Evans J."/>
            <person name="Lu Z."/>
            <person name="Zhao P."/>
            <person name="Sumathipala N."/>
            <person name="Altincicek B."/>
            <person name="Vilcinskas A."/>
            <person name="Williams M."/>
            <person name="Hultmark D."/>
            <person name="Hetru C."/>
            <person name="Jiang H."/>
            <person name="Grimmelikhuijzen C.J."/>
            <person name="Hauser F."/>
            <person name="Cazzamali G."/>
            <person name="Williamson M."/>
            <person name="Park Y."/>
            <person name="Li B."/>
            <person name="Tanaka Y."/>
            <person name="Predel R."/>
            <person name="Neupert S."/>
            <person name="Schachtner J."/>
            <person name="Verleyen P."/>
            <person name="Raible F."/>
            <person name="Bork P."/>
            <person name="Friedrich M."/>
            <person name="Walden K.K."/>
            <person name="Robertson H.M."/>
            <person name="Angeli S."/>
            <person name="Foret S."/>
            <person name="Bucher G."/>
            <person name="Schuetz S."/>
            <person name="Maleszka R."/>
            <person name="Wimmer E.A."/>
            <person name="Beeman R.W."/>
            <person name="Lorenzen M."/>
            <person name="Tomoyasu Y."/>
            <person name="Miller S.C."/>
            <person name="Grossmann D."/>
            <person name="Bucher G."/>
        </authorList>
    </citation>
    <scope>NUCLEOTIDE SEQUENCE [LARGE SCALE GENOMIC DNA]</scope>
    <source>
        <strain evidence="9 10">Georgia GA2</strain>
    </source>
</reference>
<dbReference type="GO" id="GO:0020037">
    <property type="term" value="F:heme binding"/>
    <property type="evidence" value="ECO:0007669"/>
    <property type="project" value="InterPro"/>
</dbReference>
<keyword evidence="10" id="KW-1185">Reference proteome</keyword>
<accession>D6WKD4</accession>
<dbReference type="STRING" id="7070.D6WKD4"/>
<proteinExistence type="inferred from homology"/>
<dbReference type="InterPro" id="IPR001128">
    <property type="entry name" value="Cyt_P450"/>
</dbReference>
<feature type="chain" id="PRO_5007310669" evidence="8">
    <location>
        <begin position="18"/>
        <end position="434"/>
    </location>
</feature>
<protein>
    <submittedName>
        <fullName evidence="9">Cytochrome P450-like protein</fullName>
    </submittedName>
</protein>
<dbReference type="SUPFAM" id="SSF48264">
    <property type="entry name" value="Cytochrome P450"/>
    <property type="match status" value="1"/>
</dbReference>
<dbReference type="GO" id="GO:0004497">
    <property type="term" value="F:monooxygenase activity"/>
    <property type="evidence" value="ECO:0007669"/>
    <property type="project" value="UniProtKB-KW"/>
</dbReference>
<gene>
    <name evidence="9" type="primary">AUGUSTUS-3.0.2_13681</name>
    <name evidence="9" type="ORF">TcasGA2_TC013681</name>
</gene>
<name>D6WKD4_TRICA</name>
<organism evidence="9 10">
    <name type="scientific">Tribolium castaneum</name>
    <name type="common">Red flour beetle</name>
    <dbReference type="NCBI Taxonomy" id="7070"/>
    <lineage>
        <taxon>Eukaryota</taxon>
        <taxon>Metazoa</taxon>
        <taxon>Ecdysozoa</taxon>
        <taxon>Arthropoda</taxon>
        <taxon>Hexapoda</taxon>
        <taxon>Insecta</taxon>
        <taxon>Pterygota</taxon>
        <taxon>Neoptera</taxon>
        <taxon>Endopterygota</taxon>
        <taxon>Coleoptera</taxon>
        <taxon>Polyphaga</taxon>
        <taxon>Cucujiformia</taxon>
        <taxon>Tenebrionidae</taxon>
        <taxon>Tenebrionidae incertae sedis</taxon>
        <taxon>Tribolium</taxon>
    </lineage>
</organism>
<dbReference type="Gene3D" id="1.10.630.10">
    <property type="entry name" value="Cytochrome P450"/>
    <property type="match status" value="2"/>
</dbReference>
<keyword evidence="5" id="KW-0560">Oxidoreductase</keyword>
<dbReference type="InterPro" id="IPR050196">
    <property type="entry name" value="Cytochrome_P450_Monoox"/>
</dbReference>
<dbReference type="PANTHER" id="PTHR24291">
    <property type="entry name" value="CYTOCHROME P450 FAMILY 4"/>
    <property type="match status" value="1"/>
</dbReference>
<evidence type="ECO:0000313" key="10">
    <source>
        <dbReference type="Proteomes" id="UP000007266"/>
    </source>
</evidence>
<evidence type="ECO:0000256" key="7">
    <source>
        <dbReference type="ARBA" id="ARBA00023033"/>
    </source>
</evidence>
<evidence type="ECO:0000313" key="9">
    <source>
        <dbReference type="EMBL" id="EFA04617.2"/>
    </source>
</evidence>
<dbReference type="AlphaFoldDB" id="D6WKD4"/>
<comment type="cofactor">
    <cofactor evidence="1">
        <name>heme</name>
        <dbReference type="ChEBI" id="CHEBI:30413"/>
    </cofactor>
</comment>
<keyword evidence="8" id="KW-0732">Signal</keyword>
<dbReference type="FunCoup" id="D6WKD4">
    <property type="interactions" value="99"/>
</dbReference>
<dbReference type="InterPro" id="IPR036396">
    <property type="entry name" value="Cyt_P450_sf"/>
</dbReference>
<dbReference type="InterPro" id="IPR002401">
    <property type="entry name" value="Cyt_P450_E_grp-I"/>
</dbReference>
<reference evidence="9 10" key="2">
    <citation type="journal article" date="2010" name="Nucleic Acids Res.">
        <title>BeetleBase in 2010: revisions to provide comprehensive genomic information for Tribolium castaneum.</title>
        <authorList>
            <person name="Kim H.S."/>
            <person name="Murphy T."/>
            <person name="Xia J."/>
            <person name="Caragea D."/>
            <person name="Park Y."/>
            <person name="Beeman R.W."/>
            <person name="Lorenzen M.D."/>
            <person name="Butcher S."/>
            <person name="Manak J.R."/>
            <person name="Brown S.J."/>
        </authorList>
    </citation>
    <scope>GENOME REANNOTATION</scope>
    <source>
        <strain evidence="9 10">Georgia GA2</strain>
    </source>
</reference>
<dbReference type="HOGENOM" id="CLU_001570_5_1_1"/>